<reference evidence="5" key="1">
    <citation type="submission" date="2021-01" db="EMBL/GenBank/DDBJ databases">
        <title>Whole genome shotgun sequence of Virgisporangium aurantiacum NBRC 16421.</title>
        <authorList>
            <person name="Komaki H."/>
            <person name="Tamura T."/>
        </authorList>
    </citation>
    <scope>NUCLEOTIDE SEQUENCE</scope>
    <source>
        <strain evidence="5">NBRC 16421</strain>
    </source>
</reference>
<sequence length="151" mass="16004">MPSVKTRSEKAVENAEMAAADLEIPVLEFVSPMPGFPGHRQFVLVRVHEEGVLYALTSVSDPDLRFLVVPPGPFFLNYEPEIDDESLSALGASESDAGNLAILLVVTAGDTAGSSTANLMAPIIVNESNRTACQLVLGGDWPIRAVLMPAA</sequence>
<comment type="similarity">
    <text evidence="4">Belongs to the FliW family.</text>
</comment>
<dbReference type="AlphaFoldDB" id="A0A8J3YZB9"/>
<keyword evidence="3 4" id="KW-0810">Translation regulation</keyword>
<dbReference type="EMBL" id="BOPG01000001">
    <property type="protein sequence ID" value="GIJ52500.1"/>
    <property type="molecule type" value="Genomic_DNA"/>
</dbReference>
<dbReference type="GO" id="GO:0006417">
    <property type="term" value="P:regulation of translation"/>
    <property type="evidence" value="ECO:0007669"/>
    <property type="project" value="UniProtKB-KW"/>
</dbReference>
<dbReference type="HAMAP" id="MF_01185">
    <property type="entry name" value="FliW"/>
    <property type="match status" value="1"/>
</dbReference>
<dbReference type="PANTHER" id="PTHR39190:SF1">
    <property type="entry name" value="FLAGELLAR ASSEMBLY FACTOR FLIW"/>
    <property type="match status" value="1"/>
</dbReference>
<evidence type="ECO:0000256" key="2">
    <source>
        <dbReference type="ARBA" id="ARBA00022795"/>
    </source>
</evidence>
<organism evidence="5 6">
    <name type="scientific">Virgisporangium aurantiacum</name>
    <dbReference type="NCBI Taxonomy" id="175570"/>
    <lineage>
        <taxon>Bacteria</taxon>
        <taxon>Bacillati</taxon>
        <taxon>Actinomycetota</taxon>
        <taxon>Actinomycetes</taxon>
        <taxon>Micromonosporales</taxon>
        <taxon>Micromonosporaceae</taxon>
        <taxon>Virgisporangium</taxon>
    </lineage>
</organism>
<name>A0A8J3YZB9_9ACTN</name>
<keyword evidence="1 4" id="KW-0963">Cytoplasm</keyword>
<accession>A0A8J3YZB9</accession>
<evidence type="ECO:0000256" key="1">
    <source>
        <dbReference type="ARBA" id="ARBA00022490"/>
    </source>
</evidence>
<keyword evidence="4" id="KW-0143">Chaperone</keyword>
<dbReference type="RefSeq" id="WP_239151175.1">
    <property type="nucleotide sequence ID" value="NZ_BOPG01000001.1"/>
</dbReference>
<dbReference type="SUPFAM" id="SSF141457">
    <property type="entry name" value="BH3618-like"/>
    <property type="match status" value="1"/>
</dbReference>
<evidence type="ECO:0000256" key="3">
    <source>
        <dbReference type="ARBA" id="ARBA00022845"/>
    </source>
</evidence>
<proteinExistence type="inferred from homology"/>
<keyword evidence="5" id="KW-0966">Cell projection</keyword>
<evidence type="ECO:0000256" key="4">
    <source>
        <dbReference type="HAMAP-Rule" id="MF_01185"/>
    </source>
</evidence>
<dbReference type="PANTHER" id="PTHR39190">
    <property type="entry name" value="FLAGELLAR ASSEMBLY FACTOR FLIW"/>
    <property type="match status" value="1"/>
</dbReference>
<dbReference type="InterPro" id="IPR024046">
    <property type="entry name" value="Flagellar_assmbl_FliW_dom_sf"/>
</dbReference>
<protein>
    <recommendedName>
        <fullName evidence="4">Flagellar assembly factor FliW</fullName>
    </recommendedName>
</protein>
<dbReference type="Pfam" id="PF02623">
    <property type="entry name" value="FliW"/>
    <property type="match status" value="1"/>
</dbReference>
<dbReference type="InterPro" id="IPR003775">
    <property type="entry name" value="Flagellar_assembly_factor_FliW"/>
</dbReference>
<comment type="subcellular location">
    <subcellularLocation>
        <location evidence="4">Cytoplasm</location>
    </subcellularLocation>
</comment>
<comment type="subunit">
    <text evidence="4">Interacts with translational regulator CsrA and flagellin(s).</text>
</comment>
<evidence type="ECO:0000313" key="6">
    <source>
        <dbReference type="Proteomes" id="UP000612585"/>
    </source>
</evidence>
<keyword evidence="5" id="KW-0282">Flagellum</keyword>
<gene>
    <name evidence="4 5" type="primary">fliW</name>
    <name evidence="5" type="ORF">Vau01_000160</name>
</gene>
<evidence type="ECO:0000313" key="5">
    <source>
        <dbReference type="EMBL" id="GIJ52500.1"/>
    </source>
</evidence>
<keyword evidence="2 4" id="KW-1005">Bacterial flagellum biogenesis</keyword>
<dbReference type="Proteomes" id="UP000612585">
    <property type="component" value="Unassembled WGS sequence"/>
</dbReference>
<dbReference type="Gene3D" id="2.30.290.10">
    <property type="entry name" value="BH3618-like"/>
    <property type="match status" value="1"/>
</dbReference>
<dbReference type="GO" id="GO:0005737">
    <property type="term" value="C:cytoplasm"/>
    <property type="evidence" value="ECO:0007669"/>
    <property type="project" value="UniProtKB-SubCell"/>
</dbReference>
<comment type="caution">
    <text evidence="5">The sequence shown here is derived from an EMBL/GenBank/DDBJ whole genome shotgun (WGS) entry which is preliminary data.</text>
</comment>
<dbReference type="GO" id="GO:0044780">
    <property type="term" value="P:bacterial-type flagellum assembly"/>
    <property type="evidence" value="ECO:0007669"/>
    <property type="project" value="UniProtKB-UniRule"/>
</dbReference>
<comment type="function">
    <text evidence="4">Acts as an anti-CsrA protein, binds CsrA and prevents it from repressing translation of its target genes, one of which is flagellin. Binds to flagellin and participates in the assembly of the flagellum.</text>
</comment>
<keyword evidence="6" id="KW-1185">Reference proteome</keyword>
<keyword evidence="5" id="KW-0969">Cilium</keyword>